<keyword evidence="1" id="KW-0812">Transmembrane</keyword>
<protein>
    <submittedName>
        <fullName evidence="2">Uncharacterized protein</fullName>
    </submittedName>
</protein>
<evidence type="ECO:0000256" key="1">
    <source>
        <dbReference type="SAM" id="Phobius"/>
    </source>
</evidence>
<accession>A0A4D4J308</accession>
<dbReference type="AlphaFoldDB" id="A0A4D4J308"/>
<feature type="transmembrane region" description="Helical" evidence="1">
    <location>
        <begin position="66"/>
        <end position="90"/>
    </location>
</feature>
<keyword evidence="3" id="KW-1185">Reference proteome</keyword>
<reference evidence="3" key="1">
    <citation type="submission" date="2019-04" db="EMBL/GenBank/DDBJ databases">
        <title>Draft genome sequence of Pseudonocardiaceae bacterium SL3-2-4.</title>
        <authorList>
            <person name="Ningsih F."/>
            <person name="Yokota A."/>
            <person name="Sakai Y."/>
            <person name="Nanatani K."/>
            <person name="Yabe S."/>
            <person name="Oetari A."/>
            <person name="Sjamsuridzal W."/>
        </authorList>
    </citation>
    <scope>NUCLEOTIDE SEQUENCE [LARGE SCALE GENOMIC DNA]</scope>
    <source>
        <strain evidence="3">SL3-2-4</strain>
    </source>
</reference>
<feature type="transmembrane region" description="Helical" evidence="1">
    <location>
        <begin position="102"/>
        <end position="127"/>
    </location>
</feature>
<keyword evidence="1" id="KW-1133">Transmembrane helix</keyword>
<comment type="caution">
    <text evidence="2">The sequence shown here is derived from an EMBL/GenBank/DDBJ whole genome shotgun (WGS) entry which is preliminary data.</text>
</comment>
<evidence type="ECO:0000313" key="3">
    <source>
        <dbReference type="Proteomes" id="UP000298860"/>
    </source>
</evidence>
<sequence length="173" mass="17833">MDVMNRPEDRPGVAAPPRPVVVSRWLWIGGAVLSAGRSVVRLADRRALVDDLTQAVPQLGQDEVDAAVSGTVLLGLLLCALVLGGYVLLANRMARGANWARIVLGVFGGASVLFGAVGLAAFGAGVTTDLGFQFGALDVVVGVAGLLLDAAALTLMFVPAAAGYFQRRPGPLR</sequence>
<name>A0A4D4J308_9PSEU</name>
<dbReference type="Proteomes" id="UP000298860">
    <property type="component" value="Unassembled WGS sequence"/>
</dbReference>
<keyword evidence="1" id="KW-0472">Membrane</keyword>
<dbReference type="EMBL" id="BJFL01000003">
    <property type="protein sequence ID" value="GDY29462.1"/>
    <property type="molecule type" value="Genomic_DNA"/>
</dbReference>
<organism evidence="2 3">
    <name type="scientific">Gandjariella thermophila</name>
    <dbReference type="NCBI Taxonomy" id="1931992"/>
    <lineage>
        <taxon>Bacteria</taxon>
        <taxon>Bacillati</taxon>
        <taxon>Actinomycetota</taxon>
        <taxon>Actinomycetes</taxon>
        <taxon>Pseudonocardiales</taxon>
        <taxon>Pseudonocardiaceae</taxon>
        <taxon>Gandjariella</taxon>
    </lineage>
</organism>
<feature type="transmembrane region" description="Helical" evidence="1">
    <location>
        <begin position="139"/>
        <end position="165"/>
    </location>
</feature>
<gene>
    <name evidence="2" type="ORF">GTS_10950</name>
</gene>
<proteinExistence type="predicted"/>
<evidence type="ECO:0000313" key="2">
    <source>
        <dbReference type="EMBL" id="GDY29462.1"/>
    </source>
</evidence>